<dbReference type="InterPro" id="IPR056002">
    <property type="entry name" value="DUF7580"/>
</dbReference>
<dbReference type="PANTHER" id="PTHR35186:SF4">
    <property type="entry name" value="PRION-INHIBITION AND PROPAGATION HELO DOMAIN-CONTAINING PROTEIN"/>
    <property type="match status" value="1"/>
</dbReference>
<dbReference type="EMBL" id="MNUE01000033">
    <property type="protein sequence ID" value="OJD33126.1"/>
    <property type="molecule type" value="Genomic_DNA"/>
</dbReference>
<sequence length="574" mass="63545">MSGIEVAGLVLGALPLIIHAITVYADGVSTVERYFKYEIPLRSLHRSLEAEFVIYQNTCEELLNGIVKDNEERAALLNNPGGPDWKKAVLEEKLKDRLSRSYMAYVGAMEDMKDAMLDMKKLLKLDKSGKVQLHPSSKFRKEYHRLRFSLKKSEYDGLVAKVQQLNATLRTLTQQTLALEPTRSKRQIPEFDTIRNYAAAVYNLICAGLKCGCPSTHGINLRLEGMMKCSSSAGLPPFRVVLSYSSQVAAQPGTPWTVEAVDIHPFQVQTCAPPTKQHQSLGKKAAKKVTFQPVAGQASAPATNTAEPGPAQTQNLLQIKNLCQTICSIKGSCIDTCLGYLEDDITKQRLSLHQPRESFTAQTVPSFLSLHSVLASNATGRRRLSTGHRLRLAVLLSTNLLQLHRTPWLTETWDHNDITFLASTGSADDFRDPFISRTPPTPRDHITDNGRVPTARPPPLNPGTVLNRPLFALGILLIELCLGQPFDELRTRAGHALMPVASAAPSDFVVADRLLDDVTAESGDRYADAVRRCVRCTFDTRKFDLEDEGFRRAVYEGVVAPLEENLLDFNGLVV</sequence>
<reference evidence="3 4" key="1">
    <citation type="submission" date="2016-10" db="EMBL/GenBank/DDBJ databases">
        <title>Proteomics and genomics reveal pathogen-plant mechanisms compatible with a hemibiotrophic lifestyle of Diplodia corticola.</title>
        <authorList>
            <person name="Fernandes I."/>
            <person name="De Jonge R."/>
            <person name="Van De Peer Y."/>
            <person name="Devreese B."/>
            <person name="Alves A."/>
            <person name="Esteves A.C."/>
        </authorList>
    </citation>
    <scope>NUCLEOTIDE SEQUENCE [LARGE SCALE GENOMIC DNA]</scope>
    <source>
        <strain evidence="3 4">CBS 112549</strain>
    </source>
</reference>
<evidence type="ECO:0000313" key="4">
    <source>
        <dbReference type="Proteomes" id="UP000183809"/>
    </source>
</evidence>
<gene>
    <name evidence="3" type="ORF">BKCO1_3300010</name>
</gene>
<feature type="region of interest" description="Disordered" evidence="1">
    <location>
        <begin position="436"/>
        <end position="461"/>
    </location>
</feature>
<dbReference type="Pfam" id="PF24476">
    <property type="entry name" value="DUF7580"/>
    <property type="match status" value="1"/>
</dbReference>
<dbReference type="STRING" id="236234.A0A1J9QVV8"/>
<dbReference type="Proteomes" id="UP000183809">
    <property type="component" value="Unassembled WGS sequence"/>
</dbReference>
<organism evidence="3 4">
    <name type="scientific">Diplodia corticola</name>
    <dbReference type="NCBI Taxonomy" id="236234"/>
    <lineage>
        <taxon>Eukaryota</taxon>
        <taxon>Fungi</taxon>
        <taxon>Dikarya</taxon>
        <taxon>Ascomycota</taxon>
        <taxon>Pezizomycotina</taxon>
        <taxon>Dothideomycetes</taxon>
        <taxon>Dothideomycetes incertae sedis</taxon>
        <taxon>Botryosphaeriales</taxon>
        <taxon>Botryosphaeriaceae</taxon>
        <taxon>Diplodia</taxon>
    </lineage>
</organism>
<keyword evidence="4" id="KW-1185">Reference proteome</keyword>
<dbReference type="PANTHER" id="PTHR35186">
    <property type="entry name" value="ANK_REP_REGION DOMAIN-CONTAINING PROTEIN"/>
    <property type="match status" value="1"/>
</dbReference>
<evidence type="ECO:0000313" key="3">
    <source>
        <dbReference type="EMBL" id="OJD33126.1"/>
    </source>
</evidence>
<dbReference type="GeneID" id="31014757"/>
<feature type="domain" description="DUF7580" evidence="2">
    <location>
        <begin position="192"/>
        <end position="566"/>
    </location>
</feature>
<dbReference type="AlphaFoldDB" id="A0A1J9QVV8"/>
<protein>
    <recommendedName>
        <fullName evidence="2">DUF7580 domain-containing protein</fullName>
    </recommendedName>
</protein>
<comment type="caution">
    <text evidence="3">The sequence shown here is derived from an EMBL/GenBank/DDBJ whole genome shotgun (WGS) entry which is preliminary data.</text>
</comment>
<evidence type="ECO:0000259" key="2">
    <source>
        <dbReference type="Pfam" id="PF24476"/>
    </source>
</evidence>
<proteinExistence type="predicted"/>
<evidence type="ECO:0000256" key="1">
    <source>
        <dbReference type="SAM" id="MobiDB-lite"/>
    </source>
</evidence>
<dbReference type="RefSeq" id="XP_020129386.1">
    <property type="nucleotide sequence ID" value="XM_020274496.1"/>
</dbReference>
<accession>A0A1J9QVV8</accession>
<name>A0A1J9QVV8_9PEZI</name>
<dbReference type="OrthoDB" id="3565018at2759"/>